<keyword evidence="6 7" id="KW-0472">Membrane</keyword>
<feature type="transmembrane region" description="Helical" evidence="7">
    <location>
        <begin position="268"/>
        <end position="288"/>
    </location>
</feature>
<evidence type="ECO:0000313" key="8">
    <source>
        <dbReference type="EMBL" id="ALN55600.1"/>
    </source>
</evidence>
<evidence type="ECO:0000256" key="3">
    <source>
        <dbReference type="ARBA" id="ARBA00022475"/>
    </source>
</evidence>
<gene>
    <name evidence="8" type="ORF">GLE_0241</name>
</gene>
<dbReference type="InterPro" id="IPR004630">
    <property type="entry name" value="UPF0324_YeiH-like"/>
</dbReference>
<evidence type="ECO:0000256" key="4">
    <source>
        <dbReference type="ARBA" id="ARBA00022692"/>
    </source>
</evidence>
<keyword evidence="3" id="KW-1003">Cell membrane</keyword>
<dbReference type="PANTHER" id="PTHR30106">
    <property type="entry name" value="INNER MEMBRANE PROTEIN YEIH-RELATED"/>
    <property type="match status" value="1"/>
</dbReference>
<dbReference type="KEGG" id="lez:GLE_0241"/>
<feature type="transmembrane region" description="Helical" evidence="7">
    <location>
        <begin position="105"/>
        <end position="130"/>
    </location>
</feature>
<evidence type="ECO:0000256" key="2">
    <source>
        <dbReference type="ARBA" id="ARBA00007977"/>
    </source>
</evidence>
<evidence type="ECO:0000256" key="1">
    <source>
        <dbReference type="ARBA" id="ARBA00004651"/>
    </source>
</evidence>
<comment type="similarity">
    <text evidence="2">Belongs to the UPF0324 family.</text>
</comment>
<feature type="transmembrane region" description="Helical" evidence="7">
    <location>
        <begin position="54"/>
        <end position="74"/>
    </location>
</feature>
<feature type="transmembrane region" description="Helical" evidence="7">
    <location>
        <begin position="325"/>
        <end position="345"/>
    </location>
</feature>
<feature type="transmembrane region" description="Helical" evidence="7">
    <location>
        <begin position="142"/>
        <end position="159"/>
    </location>
</feature>
<evidence type="ECO:0000256" key="6">
    <source>
        <dbReference type="ARBA" id="ARBA00023136"/>
    </source>
</evidence>
<dbReference type="AlphaFoldDB" id="A0A0S2DAM3"/>
<sequence length="354" mass="35738">MSAALTPTSPVPAAPQGAHRQPGFWPGLALAAAIAAAAMGLAALPALQAAGLSALTLAIVLGIAAGNTVFPAIAGRVGSGVDFSKAMLLRAGIVLYGLRVTFQEIAGVGAAGLAVDIVVVAGIFCLGTWLGTRWLKLDRETSMLIGAGSAICGAAAVMATEPVVKGQAHKVSVAVATVVVFGTVGMFVYPWAYPYLGLSEHAYGVFAGSTIHEVAQVVVAGRAVSEQAASAAVIEKMLRVMLLAPFLLILSSRLGAGGGADGTRSKIVIPWFALLFVAVSGINSLHLLPAAWKAALIQLDTVLLAMAMAALGLRTHIGAIRQAGAKPMLLAAVLFATLTVGGYALNVGAAKLFG</sequence>
<organism evidence="8 9">
    <name type="scientific">Lysobacter enzymogenes</name>
    <dbReference type="NCBI Taxonomy" id="69"/>
    <lineage>
        <taxon>Bacteria</taxon>
        <taxon>Pseudomonadati</taxon>
        <taxon>Pseudomonadota</taxon>
        <taxon>Gammaproteobacteria</taxon>
        <taxon>Lysobacterales</taxon>
        <taxon>Lysobacteraceae</taxon>
        <taxon>Lysobacter</taxon>
    </lineage>
</organism>
<keyword evidence="4 7" id="KW-0812">Transmembrane</keyword>
<name>A0A0S2DAM3_LYSEN</name>
<accession>A0A0S2DAM3</accession>
<dbReference type="PATRIC" id="fig|69.6.peg.243"/>
<comment type="subcellular location">
    <subcellularLocation>
        <location evidence="1">Cell membrane</location>
        <topology evidence="1">Multi-pass membrane protein</topology>
    </subcellularLocation>
</comment>
<protein>
    <submittedName>
        <fullName evidence="8">Inner membrane protein</fullName>
    </submittedName>
</protein>
<dbReference type="PANTHER" id="PTHR30106:SF2">
    <property type="entry name" value="UPF0324 INNER MEMBRANE PROTEIN YEIH"/>
    <property type="match status" value="1"/>
</dbReference>
<proteinExistence type="inferred from homology"/>
<dbReference type="EMBL" id="CP013140">
    <property type="protein sequence ID" value="ALN55600.1"/>
    <property type="molecule type" value="Genomic_DNA"/>
</dbReference>
<dbReference type="InterPro" id="IPR018383">
    <property type="entry name" value="UPF0324_pro"/>
</dbReference>
<dbReference type="GO" id="GO:0005886">
    <property type="term" value="C:plasma membrane"/>
    <property type="evidence" value="ECO:0007669"/>
    <property type="project" value="UniProtKB-SubCell"/>
</dbReference>
<feature type="transmembrane region" description="Helical" evidence="7">
    <location>
        <begin position="294"/>
        <end position="313"/>
    </location>
</feature>
<dbReference type="Proteomes" id="UP000061569">
    <property type="component" value="Chromosome"/>
</dbReference>
<feature type="transmembrane region" description="Helical" evidence="7">
    <location>
        <begin position="171"/>
        <end position="192"/>
    </location>
</feature>
<evidence type="ECO:0000256" key="7">
    <source>
        <dbReference type="SAM" id="Phobius"/>
    </source>
</evidence>
<evidence type="ECO:0000256" key="5">
    <source>
        <dbReference type="ARBA" id="ARBA00022989"/>
    </source>
</evidence>
<dbReference type="Pfam" id="PF03601">
    <property type="entry name" value="Cons_hypoth698"/>
    <property type="match status" value="1"/>
</dbReference>
<keyword evidence="5 7" id="KW-1133">Transmembrane helix</keyword>
<reference evidence="8 9" key="1">
    <citation type="submission" date="2015-11" db="EMBL/GenBank/DDBJ databases">
        <title>Genome sequences of Lysobacter enzymogenes strain C3 and Lysobacter antibioticus ATCC 29479.</title>
        <authorList>
            <person name="Kobayashi D.Y."/>
        </authorList>
    </citation>
    <scope>NUCLEOTIDE SEQUENCE [LARGE SCALE GENOMIC DNA]</scope>
    <source>
        <strain evidence="8 9">C3</strain>
    </source>
</reference>
<feature type="transmembrane region" description="Helical" evidence="7">
    <location>
        <begin position="24"/>
        <end position="47"/>
    </location>
</feature>
<evidence type="ECO:0000313" key="9">
    <source>
        <dbReference type="Proteomes" id="UP000061569"/>
    </source>
</evidence>
<feature type="transmembrane region" description="Helical" evidence="7">
    <location>
        <begin position="237"/>
        <end position="256"/>
    </location>
</feature>
<dbReference type="NCBIfam" id="TIGR00698">
    <property type="entry name" value="YeiH family putative sulfate export transporter"/>
    <property type="match status" value="1"/>
</dbReference>
<feature type="transmembrane region" description="Helical" evidence="7">
    <location>
        <begin position="80"/>
        <end position="98"/>
    </location>
</feature>